<dbReference type="EMBL" id="CP000817">
    <property type="protein sequence ID" value="ACA39320.1"/>
    <property type="molecule type" value="Genomic_DNA"/>
</dbReference>
<gene>
    <name evidence="9" type="ordered locus">Bsph_1724</name>
</gene>
<evidence type="ECO:0000313" key="10">
    <source>
        <dbReference type="Proteomes" id="UP000002164"/>
    </source>
</evidence>
<keyword evidence="4 7" id="KW-1133">Transmembrane helix</keyword>
<feature type="domain" description="ResB-like" evidence="8">
    <location>
        <begin position="444"/>
        <end position="521"/>
    </location>
</feature>
<evidence type="ECO:0000256" key="4">
    <source>
        <dbReference type="ARBA" id="ARBA00022989"/>
    </source>
</evidence>
<sequence length="560" mass="63360">MTMEKIICACGHSNPYGTKLCEKCGRPLTEEEKQNKVVDMRYDGTAIRSKTYNKSIIDKIWNFFSSVKVGISLIIITLIAASIGTLLPQEFYVKASDIEKGAYYADVYGTFGKIYYTLGLSDLYSSWWFQILVGMLAVSIIVASLDRGIPLYKSLKNQRVKRHESFMKRQRIIGEGQITADAEETLDKVAQKMTEMRYSVRRDGSALLAEKGRFSRYGPYINHVGLIIFLSGVMLRLIPGFYVDESIWVREGETRAITGMDGYFIENKDFILETHDNEPQGEQVKQGVNVVAKNFQTDITLYKQPKDAIPGDTENLEKVKDYSIRVNHPLKEDGFALYQMDYRLNELKQMNFELINKASEKSLGKVEIDLTNPKKEYDLGNGSSVQILVYTPDFDGFENGEPQTKTSIPNNPAFLFKMTTPETPEGEVSFVEIMQPPLEPLGENKYRMKFAAAEMRDMSGITVRKDSTIPILFVGGVIFMIGVVIGSYWNHRRLWLQVEPDGRVLMAAHVNKNMFSMKKDLDAVTAFAALPPYKDQLEKEEAGEESTDGGIKEKEGDNTL</sequence>
<dbReference type="PANTHER" id="PTHR31566:SF0">
    <property type="entry name" value="CYTOCHROME C BIOGENESIS PROTEIN CCS1, CHLOROPLASTIC"/>
    <property type="match status" value="1"/>
</dbReference>
<evidence type="ECO:0000256" key="3">
    <source>
        <dbReference type="ARBA" id="ARBA00022748"/>
    </source>
</evidence>
<keyword evidence="5 7" id="KW-0472">Membrane</keyword>
<feature type="transmembrane region" description="Helical" evidence="7">
    <location>
        <begin position="60"/>
        <end position="83"/>
    </location>
</feature>
<dbReference type="AlphaFoldDB" id="B1HRN5"/>
<feature type="transmembrane region" description="Helical" evidence="7">
    <location>
        <begin position="220"/>
        <end position="242"/>
    </location>
</feature>
<evidence type="ECO:0000256" key="5">
    <source>
        <dbReference type="ARBA" id="ARBA00023136"/>
    </source>
</evidence>
<dbReference type="EnsemblBacteria" id="ACA39320">
    <property type="protein sequence ID" value="ACA39320"/>
    <property type="gene ID" value="Bsph_1724"/>
</dbReference>
<protein>
    <submittedName>
        <fullName evidence="9">Protein resB</fullName>
    </submittedName>
</protein>
<dbReference type="Pfam" id="PF05140">
    <property type="entry name" value="ResB"/>
    <property type="match status" value="2"/>
</dbReference>
<comment type="subcellular location">
    <subcellularLocation>
        <location evidence="1">Membrane</location>
        <topology evidence="1">Multi-pass membrane protein</topology>
    </subcellularLocation>
</comment>
<evidence type="ECO:0000256" key="6">
    <source>
        <dbReference type="SAM" id="MobiDB-lite"/>
    </source>
</evidence>
<feature type="region of interest" description="Disordered" evidence="6">
    <location>
        <begin position="535"/>
        <end position="560"/>
    </location>
</feature>
<evidence type="ECO:0000256" key="2">
    <source>
        <dbReference type="ARBA" id="ARBA00022692"/>
    </source>
</evidence>
<reference evidence="9 10" key="1">
    <citation type="journal article" date="2008" name="J. Bacteriol.">
        <title>Complete genome sequence of the mosquitocidal bacterium Bacillus sphaericus C3-41 and comparison with those of closely related Bacillus species.</title>
        <authorList>
            <person name="Hu X."/>
            <person name="Fan W."/>
            <person name="Han B."/>
            <person name="Liu H."/>
            <person name="Zheng D."/>
            <person name="Li Q."/>
            <person name="Dong W."/>
            <person name="Yan J."/>
            <person name="Gao M."/>
            <person name="Berry C."/>
            <person name="Yuan Z."/>
        </authorList>
    </citation>
    <scope>NUCLEOTIDE SEQUENCE [LARGE SCALE GENOMIC DNA]</scope>
    <source>
        <strain evidence="9 10">C3-41</strain>
    </source>
</reference>
<accession>B1HRN5</accession>
<evidence type="ECO:0000259" key="8">
    <source>
        <dbReference type="Pfam" id="PF05140"/>
    </source>
</evidence>
<keyword evidence="3" id="KW-0201">Cytochrome c-type biogenesis</keyword>
<keyword evidence="2 7" id="KW-0812">Transmembrane</keyword>
<name>B1HRN5_LYSSC</name>
<proteinExistence type="predicted"/>
<feature type="domain" description="ResB-like" evidence="8">
    <location>
        <begin position="67"/>
        <end position="429"/>
    </location>
</feature>
<dbReference type="Proteomes" id="UP000002164">
    <property type="component" value="Chromosome"/>
</dbReference>
<dbReference type="InterPro" id="IPR023494">
    <property type="entry name" value="Cyt_c_bgen_Ccs1/CcsB/ResB"/>
</dbReference>
<evidence type="ECO:0000256" key="1">
    <source>
        <dbReference type="ARBA" id="ARBA00004141"/>
    </source>
</evidence>
<dbReference type="PANTHER" id="PTHR31566">
    <property type="entry name" value="CYTOCHROME C BIOGENESIS PROTEIN CCS1, CHLOROPLASTIC"/>
    <property type="match status" value="1"/>
</dbReference>
<dbReference type="HOGENOM" id="CLU_034630_1_0_9"/>
<feature type="transmembrane region" description="Helical" evidence="7">
    <location>
        <begin position="469"/>
        <end position="489"/>
    </location>
</feature>
<dbReference type="GO" id="GO:0017004">
    <property type="term" value="P:cytochrome complex assembly"/>
    <property type="evidence" value="ECO:0007669"/>
    <property type="project" value="UniProtKB-KW"/>
</dbReference>
<evidence type="ECO:0000256" key="7">
    <source>
        <dbReference type="SAM" id="Phobius"/>
    </source>
</evidence>
<dbReference type="InterPro" id="IPR007816">
    <property type="entry name" value="ResB-like_domain"/>
</dbReference>
<dbReference type="GO" id="GO:0016020">
    <property type="term" value="C:membrane"/>
    <property type="evidence" value="ECO:0007669"/>
    <property type="project" value="UniProtKB-SubCell"/>
</dbReference>
<evidence type="ECO:0000313" key="9">
    <source>
        <dbReference type="EMBL" id="ACA39320.1"/>
    </source>
</evidence>
<feature type="compositionally biased region" description="Basic and acidic residues" evidence="6">
    <location>
        <begin position="550"/>
        <end position="560"/>
    </location>
</feature>
<dbReference type="KEGG" id="lsp:Bsph_1724"/>
<organism evidence="9 10">
    <name type="scientific">Lysinibacillus sphaericus (strain C3-41)</name>
    <dbReference type="NCBI Taxonomy" id="444177"/>
    <lineage>
        <taxon>Bacteria</taxon>
        <taxon>Bacillati</taxon>
        <taxon>Bacillota</taxon>
        <taxon>Bacilli</taxon>
        <taxon>Bacillales</taxon>
        <taxon>Bacillaceae</taxon>
        <taxon>Lysinibacillus</taxon>
    </lineage>
</organism>
<feature type="transmembrane region" description="Helical" evidence="7">
    <location>
        <begin position="127"/>
        <end position="145"/>
    </location>
</feature>